<evidence type="ECO:0000256" key="5">
    <source>
        <dbReference type="ARBA" id="ARBA00023224"/>
    </source>
</evidence>
<dbReference type="Proteomes" id="UP000599523">
    <property type="component" value="Unassembled WGS sequence"/>
</dbReference>
<dbReference type="SMART" id="SM00283">
    <property type="entry name" value="MA"/>
    <property type="match status" value="1"/>
</dbReference>
<evidence type="ECO:0000256" key="6">
    <source>
        <dbReference type="ARBA" id="ARBA00029447"/>
    </source>
</evidence>
<name>A0A972FF28_9RHOO</name>
<dbReference type="GO" id="GO:0007165">
    <property type="term" value="P:signal transduction"/>
    <property type="evidence" value="ECO:0007669"/>
    <property type="project" value="UniProtKB-KW"/>
</dbReference>
<comment type="similarity">
    <text evidence="6">Belongs to the methyl-accepting chemotaxis (MCP) protein family.</text>
</comment>
<evidence type="ECO:0000256" key="7">
    <source>
        <dbReference type="PROSITE-ProRule" id="PRU00284"/>
    </source>
</evidence>
<evidence type="ECO:0000256" key="1">
    <source>
        <dbReference type="ARBA" id="ARBA00004141"/>
    </source>
</evidence>
<sequence length="542" mass="58673">MSRRTSSVRTQLSVLVIATCGLFLLAIAGALWQLQVGQGKLLRFIDAELTVERDITRAYAQGLQMGQALRNILLDPENPQAYTNFENAQRGFDEILDRVRPGASLLSQGQTTYAQLTTVRARWAPHQAGVIEAVRAGNLQGARSMLVETETPAWREMRGLLLDEIAHLERASGDVRNSVTSDLRRANLLVTALAALALLVCIVISVFVLRHLLAQLGGEPAYASDVARRIATGQLDQAVRTRKGDGDSLLAAMESMQKGLSTTIGDIRRHAQEVGAAIDGMRDNQQRIADASLKQTDASSSIAAAVEELTTSLGEVAAHADEADRLTGGTHDEVEASITVIHETSDTMNRIADRMRRSAEVMNDLGQSADGITRIVQVIRDVAEQTNLLALNAAIEAARAGEQGRGFAVVADEVRKLAERTAQSTQEITDMIERVQSNAKHAVSGMEEGRQLIEVGTSHAERARQAIAGLEDSARRVREVVASINHALREQREASTEIAQNVEQIARSSDANHAATRDSLERAQSLAGLAKDLTATVARFRL</sequence>
<evidence type="ECO:0000313" key="10">
    <source>
        <dbReference type="EMBL" id="NMG04398.1"/>
    </source>
</evidence>
<comment type="caution">
    <text evidence="10">The sequence shown here is derived from an EMBL/GenBank/DDBJ whole genome shotgun (WGS) entry which is preliminary data.</text>
</comment>
<dbReference type="RefSeq" id="WP_168989070.1">
    <property type="nucleotide sequence ID" value="NZ_CAWPHM010000019.1"/>
</dbReference>
<dbReference type="CDD" id="cd11386">
    <property type="entry name" value="MCP_signal"/>
    <property type="match status" value="1"/>
</dbReference>
<evidence type="ECO:0000256" key="3">
    <source>
        <dbReference type="ARBA" id="ARBA00022989"/>
    </source>
</evidence>
<evidence type="ECO:0000256" key="2">
    <source>
        <dbReference type="ARBA" id="ARBA00022692"/>
    </source>
</evidence>
<keyword evidence="5 7" id="KW-0807">Transducer</keyword>
<dbReference type="EMBL" id="WTVM01000117">
    <property type="protein sequence ID" value="NMG04398.1"/>
    <property type="molecule type" value="Genomic_DNA"/>
</dbReference>
<accession>A0A972FF28</accession>
<protein>
    <submittedName>
        <fullName evidence="10">Methyl-accepting chemotaxis protein</fullName>
    </submittedName>
</protein>
<evidence type="ECO:0000256" key="8">
    <source>
        <dbReference type="SAM" id="Phobius"/>
    </source>
</evidence>
<keyword evidence="11" id="KW-1185">Reference proteome</keyword>
<dbReference type="SUPFAM" id="SSF58104">
    <property type="entry name" value="Methyl-accepting chemotaxis protein (MCP) signaling domain"/>
    <property type="match status" value="1"/>
</dbReference>
<evidence type="ECO:0000256" key="4">
    <source>
        <dbReference type="ARBA" id="ARBA00023136"/>
    </source>
</evidence>
<feature type="domain" description="Methyl-accepting transducer" evidence="9">
    <location>
        <begin position="270"/>
        <end position="506"/>
    </location>
</feature>
<evidence type="ECO:0000259" key="9">
    <source>
        <dbReference type="PROSITE" id="PS50111"/>
    </source>
</evidence>
<feature type="transmembrane region" description="Helical" evidence="8">
    <location>
        <begin position="12"/>
        <end position="34"/>
    </location>
</feature>
<comment type="subcellular location">
    <subcellularLocation>
        <location evidence="1">Membrane</location>
        <topology evidence="1">Multi-pass membrane protein</topology>
    </subcellularLocation>
</comment>
<organism evidence="10 11">
    <name type="scientific">Azoarcus taiwanensis</name>
    <dbReference type="NCBI Taxonomy" id="666964"/>
    <lineage>
        <taxon>Bacteria</taxon>
        <taxon>Pseudomonadati</taxon>
        <taxon>Pseudomonadota</taxon>
        <taxon>Betaproteobacteria</taxon>
        <taxon>Rhodocyclales</taxon>
        <taxon>Zoogloeaceae</taxon>
        <taxon>Azoarcus</taxon>
    </lineage>
</organism>
<dbReference type="PANTHER" id="PTHR32089:SF119">
    <property type="entry name" value="METHYL-ACCEPTING CHEMOTAXIS PROTEIN CTPL"/>
    <property type="match status" value="1"/>
</dbReference>
<proteinExistence type="inferred from homology"/>
<dbReference type="GO" id="GO:0006935">
    <property type="term" value="P:chemotaxis"/>
    <property type="evidence" value="ECO:0007669"/>
    <property type="project" value="UniProtKB-ARBA"/>
</dbReference>
<keyword evidence="4 8" id="KW-0472">Membrane</keyword>
<dbReference type="PANTHER" id="PTHR32089">
    <property type="entry name" value="METHYL-ACCEPTING CHEMOTAXIS PROTEIN MCPB"/>
    <property type="match status" value="1"/>
</dbReference>
<keyword evidence="3 8" id="KW-1133">Transmembrane helix</keyword>
<dbReference type="GO" id="GO:0016020">
    <property type="term" value="C:membrane"/>
    <property type="evidence" value="ECO:0007669"/>
    <property type="project" value="UniProtKB-SubCell"/>
</dbReference>
<dbReference type="Pfam" id="PF00015">
    <property type="entry name" value="MCPsignal"/>
    <property type="match status" value="1"/>
</dbReference>
<reference evidence="10" key="1">
    <citation type="submission" date="2019-12" db="EMBL/GenBank/DDBJ databases">
        <title>Comparative genomics gives insights into the taxonomy of the Azoarcus-Aromatoleum group and reveals separate origins of nif in the plant-associated Azoarcus and non-plant-associated Aromatoleum sub-groups.</title>
        <authorList>
            <person name="Lafos M."/>
            <person name="Maluk M."/>
            <person name="Batista M."/>
            <person name="Junghare M."/>
            <person name="Carmona M."/>
            <person name="Faoro H."/>
            <person name="Cruz L.M."/>
            <person name="Battistoni F."/>
            <person name="De Souza E."/>
            <person name="Pedrosa F."/>
            <person name="Chen W.-M."/>
            <person name="Poole P.S."/>
            <person name="Dixon R.A."/>
            <person name="James E.K."/>
        </authorList>
    </citation>
    <scope>NUCLEOTIDE SEQUENCE</scope>
    <source>
        <strain evidence="10">NSC3</strain>
    </source>
</reference>
<dbReference type="FunFam" id="1.10.287.950:FF:000001">
    <property type="entry name" value="Methyl-accepting chemotaxis sensory transducer"/>
    <property type="match status" value="1"/>
</dbReference>
<dbReference type="Gene3D" id="1.10.287.950">
    <property type="entry name" value="Methyl-accepting chemotaxis protein"/>
    <property type="match status" value="1"/>
</dbReference>
<feature type="transmembrane region" description="Helical" evidence="8">
    <location>
        <begin position="186"/>
        <end position="209"/>
    </location>
</feature>
<dbReference type="AlphaFoldDB" id="A0A972FF28"/>
<gene>
    <name evidence="10" type="ORF">GPA21_15680</name>
</gene>
<dbReference type="InterPro" id="IPR004089">
    <property type="entry name" value="MCPsignal_dom"/>
</dbReference>
<dbReference type="PROSITE" id="PS50111">
    <property type="entry name" value="CHEMOTAXIS_TRANSDUC_2"/>
    <property type="match status" value="1"/>
</dbReference>
<evidence type="ECO:0000313" key="11">
    <source>
        <dbReference type="Proteomes" id="UP000599523"/>
    </source>
</evidence>
<keyword evidence="2 8" id="KW-0812">Transmembrane</keyword>